<evidence type="ECO:0000256" key="1">
    <source>
        <dbReference type="SAM" id="MobiDB-lite"/>
    </source>
</evidence>
<proteinExistence type="predicted"/>
<protein>
    <submittedName>
        <fullName evidence="2">Uncharacterized protein</fullName>
    </submittedName>
</protein>
<comment type="caution">
    <text evidence="2">The sequence shown here is derived from an EMBL/GenBank/DDBJ whole genome shotgun (WGS) entry which is preliminary data.</text>
</comment>
<dbReference type="VEuPathDB" id="FungiDB:PC9H_000069"/>
<evidence type="ECO:0000313" key="3">
    <source>
        <dbReference type="Proteomes" id="UP000623687"/>
    </source>
</evidence>
<dbReference type="GeneID" id="59369910"/>
<feature type="region of interest" description="Disordered" evidence="1">
    <location>
        <begin position="196"/>
        <end position="223"/>
    </location>
</feature>
<feature type="region of interest" description="Disordered" evidence="1">
    <location>
        <begin position="67"/>
        <end position="109"/>
    </location>
</feature>
<feature type="compositionally biased region" description="Basic and acidic residues" evidence="1">
    <location>
        <begin position="88"/>
        <end position="104"/>
    </location>
</feature>
<sequence length="223" mass="25486">MPLSLFKKVVSLFMPRISWLIPTYRPVHRYWRWLCHSTIPSDCNSGDGHICQSCSDPASKEVSGAKVTAAEEKQSRRLPDSTNIESDNDNRCSQHGLRGDDQQQHHRSSLMVDSFESLETLNEKRGGDRTKSSSNYRNPGWRPRNQTSPFPTCFHSDCTLQRQVPHIACRDWSSSHQRGLVRVTTFAPKLRCEPSDESRKAIKNAAVAPRFRPTDDGYRRGSW</sequence>
<dbReference type="EMBL" id="JACETU010000001">
    <property type="protein sequence ID" value="KAF7439733.1"/>
    <property type="molecule type" value="Genomic_DNA"/>
</dbReference>
<keyword evidence="3" id="KW-1185">Reference proteome</keyword>
<feature type="compositionally biased region" description="Basic and acidic residues" evidence="1">
    <location>
        <begin position="212"/>
        <end position="223"/>
    </location>
</feature>
<dbReference type="AlphaFoldDB" id="A0A8H7DXH0"/>
<dbReference type="RefSeq" id="XP_036635577.1">
    <property type="nucleotide sequence ID" value="XM_036769732.1"/>
</dbReference>
<feature type="compositionally biased region" description="Basic and acidic residues" evidence="1">
    <location>
        <begin position="121"/>
        <end position="131"/>
    </location>
</feature>
<feature type="region of interest" description="Disordered" evidence="1">
    <location>
        <begin position="121"/>
        <end position="148"/>
    </location>
</feature>
<evidence type="ECO:0000313" key="2">
    <source>
        <dbReference type="EMBL" id="KAF7439733.1"/>
    </source>
</evidence>
<gene>
    <name evidence="2" type="ORF">PC9H_000069</name>
</gene>
<name>A0A8H7DXH0_PLEOS</name>
<accession>A0A8H7DXH0</accession>
<dbReference type="Proteomes" id="UP000623687">
    <property type="component" value="Unassembled WGS sequence"/>
</dbReference>
<feature type="compositionally biased region" description="Basic and acidic residues" evidence="1">
    <location>
        <begin position="69"/>
        <end position="79"/>
    </location>
</feature>
<reference evidence="2" key="1">
    <citation type="submission" date="2019-07" db="EMBL/GenBank/DDBJ databases">
        <authorList>
            <person name="Palmer J.M."/>
        </authorList>
    </citation>
    <scope>NUCLEOTIDE SEQUENCE</scope>
    <source>
        <strain evidence="2">PC9</strain>
    </source>
</reference>
<organism evidence="2 3">
    <name type="scientific">Pleurotus ostreatus</name>
    <name type="common">Oyster mushroom</name>
    <name type="synonym">White-rot fungus</name>
    <dbReference type="NCBI Taxonomy" id="5322"/>
    <lineage>
        <taxon>Eukaryota</taxon>
        <taxon>Fungi</taxon>
        <taxon>Dikarya</taxon>
        <taxon>Basidiomycota</taxon>
        <taxon>Agaricomycotina</taxon>
        <taxon>Agaricomycetes</taxon>
        <taxon>Agaricomycetidae</taxon>
        <taxon>Agaricales</taxon>
        <taxon>Pleurotineae</taxon>
        <taxon>Pleurotaceae</taxon>
        <taxon>Pleurotus</taxon>
    </lineage>
</organism>